<evidence type="ECO:0000313" key="2">
    <source>
        <dbReference type="Proteomes" id="UP000272942"/>
    </source>
</evidence>
<reference evidence="1 2" key="2">
    <citation type="submission" date="2018-11" db="EMBL/GenBank/DDBJ databases">
        <authorList>
            <consortium name="Pathogen Informatics"/>
        </authorList>
    </citation>
    <scope>NUCLEOTIDE SEQUENCE [LARGE SCALE GENOMIC DNA]</scope>
    <source>
        <strain evidence="1 2">Egypt</strain>
    </source>
</reference>
<accession>A0A183B5B5</accession>
<dbReference type="AlphaFoldDB" id="A0A183B5B5"/>
<dbReference type="EMBL" id="UZAN01057482">
    <property type="protein sequence ID" value="VDP91672.1"/>
    <property type="molecule type" value="Genomic_DNA"/>
</dbReference>
<proteinExistence type="predicted"/>
<gene>
    <name evidence="1" type="ORF">ECPE_LOCUS14400</name>
</gene>
<organism evidence="3">
    <name type="scientific">Echinostoma caproni</name>
    <dbReference type="NCBI Taxonomy" id="27848"/>
    <lineage>
        <taxon>Eukaryota</taxon>
        <taxon>Metazoa</taxon>
        <taxon>Spiralia</taxon>
        <taxon>Lophotrochozoa</taxon>
        <taxon>Platyhelminthes</taxon>
        <taxon>Trematoda</taxon>
        <taxon>Digenea</taxon>
        <taxon>Plagiorchiida</taxon>
        <taxon>Echinostomata</taxon>
        <taxon>Echinostomatoidea</taxon>
        <taxon>Echinostomatidae</taxon>
        <taxon>Echinostoma</taxon>
    </lineage>
</organism>
<keyword evidence="2" id="KW-1185">Reference proteome</keyword>
<evidence type="ECO:0000313" key="1">
    <source>
        <dbReference type="EMBL" id="VDP91672.1"/>
    </source>
</evidence>
<dbReference type="WBParaSite" id="ECPE_0001444001-mRNA-1">
    <property type="protein sequence ID" value="ECPE_0001444001-mRNA-1"/>
    <property type="gene ID" value="ECPE_0001444001"/>
</dbReference>
<evidence type="ECO:0000313" key="3">
    <source>
        <dbReference type="WBParaSite" id="ECPE_0001444001-mRNA-1"/>
    </source>
</evidence>
<reference evidence="3" key="1">
    <citation type="submission" date="2016-06" db="UniProtKB">
        <authorList>
            <consortium name="WormBaseParasite"/>
        </authorList>
    </citation>
    <scope>IDENTIFICATION</scope>
</reference>
<dbReference type="Proteomes" id="UP000272942">
    <property type="component" value="Unassembled WGS sequence"/>
</dbReference>
<name>A0A183B5B5_9TREM</name>
<sequence>MVAEVVDVVSELLEDGPLEALRDAILERTESFNKERIRRVLHDMSLDDHKPSRLYRPMRKEMGNILHDNAFAKEL</sequence>
<protein>
    <submittedName>
        <fullName evidence="3">CARD domain-containing protein</fullName>
    </submittedName>
</protein>